<dbReference type="Pfam" id="PF06170">
    <property type="entry name" value="DUF983"/>
    <property type="match status" value="1"/>
</dbReference>
<feature type="transmembrane region" description="Helical" evidence="1">
    <location>
        <begin position="90"/>
        <end position="115"/>
    </location>
</feature>
<dbReference type="InterPro" id="IPR009325">
    <property type="entry name" value="DUF983"/>
</dbReference>
<evidence type="ECO:0000313" key="2">
    <source>
        <dbReference type="EMBL" id="MFD1782597.1"/>
    </source>
</evidence>
<feature type="transmembrane region" description="Helical" evidence="1">
    <location>
        <begin position="56"/>
        <end position="78"/>
    </location>
</feature>
<evidence type="ECO:0000256" key="1">
    <source>
        <dbReference type="SAM" id="Phobius"/>
    </source>
</evidence>
<dbReference type="RefSeq" id="WP_377280352.1">
    <property type="nucleotide sequence ID" value="NZ_JBHRSI010000001.1"/>
</dbReference>
<name>A0ABW4MX78_9CAUL</name>
<dbReference type="EMBL" id="JBHUEY010000001">
    <property type="protein sequence ID" value="MFD1782597.1"/>
    <property type="molecule type" value="Genomic_DNA"/>
</dbReference>
<keyword evidence="1" id="KW-1133">Transmembrane helix</keyword>
<proteinExistence type="predicted"/>
<sequence>MSDAPRPLFPAMLRGFRGRCPKCGDGKLFWRYLKVTPNCEACGHDLDAYPADDGPAYVTILLVGHLLVAPLLLFPFIWESSPWIVVPATLIPLAVATLVALPFVKGAFIGVLYSVGVRRGEARLHTADAAD</sequence>
<gene>
    <name evidence="2" type="ORF">ACFSC0_04255</name>
</gene>
<organism evidence="2 3">
    <name type="scientific">Phenylobacterium terrae</name>
    <dbReference type="NCBI Taxonomy" id="2665495"/>
    <lineage>
        <taxon>Bacteria</taxon>
        <taxon>Pseudomonadati</taxon>
        <taxon>Pseudomonadota</taxon>
        <taxon>Alphaproteobacteria</taxon>
        <taxon>Caulobacterales</taxon>
        <taxon>Caulobacteraceae</taxon>
        <taxon>Phenylobacterium</taxon>
    </lineage>
</organism>
<keyword evidence="1" id="KW-0472">Membrane</keyword>
<reference evidence="3" key="1">
    <citation type="journal article" date="2019" name="Int. J. Syst. Evol. Microbiol.">
        <title>The Global Catalogue of Microorganisms (GCM) 10K type strain sequencing project: providing services to taxonomists for standard genome sequencing and annotation.</title>
        <authorList>
            <consortium name="The Broad Institute Genomics Platform"/>
            <consortium name="The Broad Institute Genome Sequencing Center for Infectious Disease"/>
            <person name="Wu L."/>
            <person name="Ma J."/>
        </authorList>
    </citation>
    <scope>NUCLEOTIDE SEQUENCE [LARGE SCALE GENOMIC DNA]</scope>
    <source>
        <strain evidence="3">DFY28</strain>
    </source>
</reference>
<comment type="caution">
    <text evidence="2">The sequence shown here is derived from an EMBL/GenBank/DDBJ whole genome shotgun (WGS) entry which is preliminary data.</text>
</comment>
<protein>
    <submittedName>
        <fullName evidence="2">DUF983 domain-containing protein</fullName>
    </submittedName>
</protein>
<dbReference type="Proteomes" id="UP001597237">
    <property type="component" value="Unassembled WGS sequence"/>
</dbReference>
<evidence type="ECO:0000313" key="3">
    <source>
        <dbReference type="Proteomes" id="UP001597237"/>
    </source>
</evidence>
<keyword evidence="3" id="KW-1185">Reference proteome</keyword>
<accession>A0ABW4MX78</accession>
<keyword evidence="1" id="KW-0812">Transmembrane</keyword>